<feature type="compositionally biased region" description="Basic and acidic residues" evidence="1">
    <location>
        <begin position="126"/>
        <end position="141"/>
    </location>
</feature>
<organism evidence="2 3">
    <name type="scientific">Solihabitans fulvus</name>
    <dbReference type="NCBI Taxonomy" id="1892852"/>
    <lineage>
        <taxon>Bacteria</taxon>
        <taxon>Bacillati</taxon>
        <taxon>Actinomycetota</taxon>
        <taxon>Actinomycetes</taxon>
        <taxon>Pseudonocardiales</taxon>
        <taxon>Pseudonocardiaceae</taxon>
        <taxon>Solihabitans</taxon>
    </lineage>
</organism>
<reference evidence="2 3" key="2">
    <citation type="submission" date="2019-09" db="EMBL/GenBank/DDBJ databases">
        <authorList>
            <person name="Jin C."/>
        </authorList>
    </citation>
    <scope>NUCLEOTIDE SEQUENCE [LARGE SCALE GENOMIC DNA]</scope>
    <source>
        <strain evidence="2 3">AN110305</strain>
    </source>
</reference>
<evidence type="ECO:0000256" key="1">
    <source>
        <dbReference type="SAM" id="MobiDB-lite"/>
    </source>
</evidence>
<accession>A0A5B2WMB3</accession>
<gene>
    <name evidence="2" type="ORF">F0L68_35265</name>
</gene>
<dbReference type="OrthoDB" id="3483256at2"/>
<protein>
    <submittedName>
        <fullName evidence="2">Uncharacterized protein</fullName>
    </submittedName>
</protein>
<proteinExistence type="predicted"/>
<keyword evidence="3" id="KW-1185">Reference proteome</keyword>
<sequence length="206" mass="22465">MTTDENGQRARESFVDTLWSLVVDEDGHTDGHPSWIESRLREWPDGDATSTALHRLLASGVDPDDLTDVVRQLQHELLYNLCQLIDDPGLLGIGLDEERPDAAEFAWELTAVREQERVPIEALHASLDERDPSGRGGEPRGRPVPVRLPGQPEHVRVALAHALAGDRVAALTVWRKATGVPLGEARAALELLVEQVRGESGSGGDS</sequence>
<comment type="caution">
    <text evidence="2">The sequence shown here is derived from an EMBL/GenBank/DDBJ whole genome shotgun (WGS) entry which is preliminary data.</text>
</comment>
<dbReference type="EMBL" id="VUOB01000074">
    <property type="protein sequence ID" value="KAA2252575.1"/>
    <property type="molecule type" value="Genomic_DNA"/>
</dbReference>
<dbReference type="RefSeq" id="WP_149854232.1">
    <property type="nucleotide sequence ID" value="NZ_VUOB01000074.1"/>
</dbReference>
<evidence type="ECO:0000313" key="3">
    <source>
        <dbReference type="Proteomes" id="UP000323454"/>
    </source>
</evidence>
<dbReference type="Proteomes" id="UP000323454">
    <property type="component" value="Unassembled WGS sequence"/>
</dbReference>
<dbReference type="AlphaFoldDB" id="A0A5B2WMB3"/>
<reference evidence="2 3" key="1">
    <citation type="submission" date="2019-09" db="EMBL/GenBank/DDBJ databases">
        <title>Goodfellowia gen. nov., a new genus of the Pseudonocardineae related to Actinoalloteichus, containing Goodfellowia coeruleoviolacea gen. nov., comb. nov. gen. nov., comb. nov.</title>
        <authorList>
            <person name="Labeda D."/>
        </authorList>
    </citation>
    <scope>NUCLEOTIDE SEQUENCE [LARGE SCALE GENOMIC DNA]</scope>
    <source>
        <strain evidence="2 3">AN110305</strain>
    </source>
</reference>
<name>A0A5B2WMB3_9PSEU</name>
<evidence type="ECO:0000313" key="2">
    <source>
        <dbReference type="EMBL" id="KAA2252575.1"/>
    </source>
</evidence>
<feature type="region of interest" description="Disordered" evidence="1">
    <location>
        <begin position="125"/>
        <end position="149"/>
    </location>
</feature>